<proteinExistence type="predicted"/>
<evidence type="ECO:0000313" key="1">
    <source>
        <dbReference type="EMBL" id="CAB3404586.1"/>
    </source>
</evidence>
<name>A0A8S1EX11_9PELO</name>
<sequence>MNEISTFHYNRVQIEQFLQVDVEKFDEAISQYMLTRFYNLSRRQAKNKVLTLVSKIEYLDMLYSQIGSVKIETSYQYIQNACNANNVDCPFLSLTEYQDFLLSCPFIFRYVPNIIDPKSTTHSYRRFVQHLGKKLMNDEPVKDSNIVQIIDEFFKDIEDTTEKNCMTFEKDSLYLDFENLETLAANANSLFEYGKNQIRI</sequence>
<protein>
    <submittedName>
        <fullName evidence="1">Uncharacterized protein</fullName>
    </submittedName>
</protein>
<accession>A0A8S1EX11</accession>
<dbReference type="AlphaFoldDB" id="A0A8S1EX11"/>
<comment type="caution">
    <text evidence="1">The sequence shown here is derived from an EMBL/GenBank/DDBJ whole genome shotgun (WGS) entry which is preliminary data.</text>
</comment>
<gene>
    <name evidence="1" type="ORF">CBOVIS_LOCUS6894</name>
</gene>
<dbReference type="Proteomes" id="UP000494206">
    <property type="component" value="Unassembled WGS sequence"/>
</dbReference>
<organism evidence="1 2">
    <name type="scientific">Caenorhabditis bovis</name>
    <dbReference type="NCBI Taxonomy" id="2654633"/>
    <lineage>
        <taxon>Eukaryota</taxon>
        <taxon>Metazoa</taxon>
        <taxon>Ecdysozoa</taxon>
        <taxon>Nematoda</taxon>
        <taxon>Chromadorea</taxon>
        <taxon>Rhabditida</taxon>
        <taxon>Rhabditina</taxon>
        <taxon>Rhabditomorpha</taxon>
        <taxon>Rhabditoidea</taxon>
        <taxon>Rhabditidae</taxon>
        <taxon>Peloderinae</taxon>
        <taxon>Caenorhabditis</taxon>
    </lineage>
</organism>
<keyword evidence="2" id="KW-1185">Reference proteome</keyword>
<dbReference type="EMBL" id="CADEPM010000004">
    <property type="protein sequence ID" value="CAB3404586.1"/>
    <property type="molecule type" value="Genomic_DNA"/>
</dbReference>
<evidence type="ECO:0000313" key="2">
    <source>
        <dbReference type="Proteomes" id="UP000494206"/>
    </source>
</evidence>
<reference evidence="1 2" key="1">
    <citation type="submission" date="2020-04" db="EMBL/GenBank/DDBJ databases">
        <authorList>
            <person name="Laetsch R D."/>
            <person name="Stevens L."/>
            <person name="Kumar S."/>
            <person name="Blaxter L. M."/>
        </authorList>
    </citation>
    <scope>NUCLEOTIDE SEQUENCE [LARGE SCALE GENOMIC DNA]</scope>
</reference>